<accession>A0ACB8SPV9</accession>
<dbReference type="EMBL" id="MU277237">
    <property type="protein sequence ID" value="KAI0058293.1"/>
    <property type="molecule type" value="Genomic_DNA"/>
</dbReference>
<comment type="caution">
    <text evidence="1">The sequence shown here is derived from an EMBL/GenBank/DDBJ whole genome shotgun (WGS) entry which is preliminary data.</text>
</comment>
<protein>
    <submittedName>
        <fullName evidence="1">Uncharacterized protein</fullName>
    </submittedName>
</protein>
<proteinExistence type="predicted"/>
<feature type="non-terminal residue" evidence="1">
    <location>
        <position position="84"/>
    </location>
</feature>
<sequence>SAWINGLVEGTNKILLGRLKHLCSPNLNSDIDVIPNITPGDILRQWPKHFEAVITWLNNRILPALHHSPNKLALGLVVNSASDP</sequence>
<reference evidence="1" key="2">
    <citation type="journal article" date="2022" name="New Phytol.">
        <title>Evolutionary transition to the ectomycorrhizal habit in the genomes of a hyperdiverse lineage of mushroom-forming fungi.</title>
        <authorList>
            <person name="Looney B."/>
            <person name="Miyauchi S."/>
            <person name="Morin E."/>
            <person name="Drula E."/>
            <person name="Courty P.E."/>
            <person name="Kohler A."/>
            <person name="Kuo A."/>
            <person name="LaButti K."/>
            <person name="Pangilinan J."/>
            <person name="Lipzen A."/>
            <person name="Riley R."/>
            <person name="Andreopoulos W."/>
            <person name="He G."/>
            <person name="Johnson J."/>
            <person name="Nolan M."/>
            <person name="Tritt A."/>
            <person name="Barry K.W."/>
            <person name="Grigoriev I.V."/>
            <person name="Nagy L.G."/>
            <person name="Hibbett D."/>
            <person name="Henrissat B."/>
            <person name="Matheny P.B."/>
            <person name="Labbe J."/>
            <person name="Martin F.M."/>
        </authorList>
    </citation>
    <scope>NUCLEOTIDE SEQUENCE</scope>
    <source>
        <strain evidence="1">HHB10654</strain>
    </source>
</reference>
<evidence type="ECO:0000313" key="1">
    <source>
        <dbReference type="EMBL" id="KAI0058293.1"/>
    </source>
</evidence>
<dbReference type="Proteomes" id="UP000814140">
    <property type="component" value="Unassembled WGS sequence"/>
</dbReference>
<gene>
    <name evidence="1" type="ORF">BV25DRAFT_1775851</name>
</gene>
<organism evidence="1 2">
    <name type="scientific">Artomyces pyxidatus</name>
    <dbReference type="NCBI Taxonomy" id="48021"/>
    <lineage>
        <taxon>Eukaryota</taxon>
        <taxon>Fungi</taxon>
        <taxon>Dikarya</taxon>
        <taxon>Basidiomycota</taxon>
        <taxon>Agaricomycotina</taxon>
        <taxon>Agaricomycetes</taxon>
        <taxon>Russulales</taxon>
        <taxon>Auriscalpiaceae</taxon>
        <taxon>Artomyces</taxon>
    </lineage>
</organism>
<evidence type="ECO:0000313" key="2">
    <source>
        <dbReference type="Proteomes" id="UP000814140"/>
    </source>
</evidence>
<keyword evidence="2" id="KW-1185">Reference proteome</keyword>
<name>A0ACB8SPV9_9AGAM</name>
<feature type="non-terminal residue" evidence="1">
    <location>
        <position position="1"/>
    </location>
</feature>
<reference evidence="1" key="1">
    <citation type="submission" date="2021-03" db="EMBL/GenBank/DDBJ databases">
        <authorList>
            <consortium name="DOE Joint Genome Institute"/>
            <person name="Ahrendt S."/>
            <person name="Looney B.P."/>
            <person name="Miyauchi S."/>
            <person name="Morin E."/>
            <person name="Drula E."/>
            <person name="Courty P.E."/>
            <person name="Chicoki N."/>
            <person name="Fauchery L."/>
            <person name="Kohler A."/>
            <person name="Kuo A."/>
            <person name="Labutti K."/>
            <person name="Pangilinan J."/>
            <person name="Lipzen A."/>
            <person name="Riley R."/>
            <person name="Andreopoulos W."/>
            <person name="He G."/>
            <person name="Johnson J."/>
            <person name="Barry K.W."/>
            <person name="Grigoriev I.V."/>
            <person name="Nagy L."/>
            <person name="Hibbett D."/>
            <person name="Henrissat B."/>
            <person name="Matheny P.B."/>
            <person name="Labbe J."/>
            <person name="Martin F."/>
        </authorList>
    </citation>
    <scope>NUCLEOTIDE SEQUENCE</scope>
    <source>
        <strain evidence="1">HHB10654</strain>
    </source>
</reference>